<keyword evidence="1 4" id="KW-0479">Metal-binding</keyword>
<keyword evidence="2 4" id="KW-0863">Zinc-finger</keyword>
<dbReference type="Gene3D" id="3.30.428.10">
    <property type="entry name" value="HIT-like"/>
    <property type="match status" value="1"/>
</dbReference>
<feature type="domain" description="C3H1-type" evidence="6">
    <location>
        <begin position="140"/>
        <end position="168"/>
    </location>
</feature>
<protein>
    <recommendedName>
        <fullName evidence="6">C3H1-type domain-containing protein</fullName>
    </recommendedName>
</protein>
<dbReference type="InterPro" id="IPR006768">
    <property type="entry name" value="Cwf19-like_C_dom-1"/>
</dbReference>
<comment type="caution">
    <text evidence="7">The sequence shown here is derived from an EMBL/GenBank/DDBJ whole genome shotgun (WGS) entry which is preliminary data.</text>
</comment>
<dbReference type="InterPro" id="IPR000571">
    <property type="entry name" value="Znf_CCCH"/>
</dbReference>
<dbReference type="PANTHER" id="PTHR12072:SF4">
    <property type="entry name" value="CWF19-LIKE PROTEIN 1"/>
    <property type="match status" value="1"/>
</dbReference>
<proteinExistence type="predicted"/>
<dbReference type="FunFam" id="3.30.428.10:FF:000018">
    <property type="entry name" value="Zinc finger CCCH domain-containing protein 59"/>
    <property type="match status" value="1"/>
</dbReference>
<organism evidence="7 8">
    <name type="scientific">Papaver atlanticum</name>
    <dbReference type="NCBI Taxonomy" id="357466"/>
    <lineage>
        <taxon>Eukaryota</taxon>
        <taxon>Viridiplantae</taxon>
        <taxon>Streptophyta</taxon>
        <taxon>Embryophyta</taxon>
        <taxon>Tracheophyta</taxon>
        <taxon>Spermatophyta</taxon>
        <taxon>Magnoliopsida</taxon>
        <taxon>Ranunculales</taxon>
        <taxon>Papaveraceae</taxon>
        <taxon>Papaveroideae</taxon>
        <taxon>Papaver</taxon>
    </lineage>
</organism>
<reference evidence="7" key="1">
    <citation type="submission" date="2022-04" db="EMBL/GenBank/DDBJ databases">
        <title>A functionally conserved STORR gene fusion in Papaver species that diverged 16.8 million years ago.</title>
        <authorList>
            <person name="Catania T."/>
        </authorList>
    </citation>
    <scope>NUCLEOTIDE SEQUENCE</scope>
    <source>
        <strain evidence="7">S-188037</strain>
    </source>
</reference>
<dbReference type="PROSITE" id="PS50103">
    <property type="entry name" value="ZF_C3H1"/>
    <property type="match status" value="2"/>
</dbReference>
<accession>A0AAD4T7I9</accession>
<feature type="domain" description="C3H1-type" evidence="6">
    <location>
        <begin position="113"/>
        <end position="136"/>
    </location>
</feature>
<evidence type="ECO:0000313" key="7">
    <source>
        <dbReference type="EMBL" id="KAI3941940.1"/>
    </source>
</evidence>
<dbReference type="GO" id="GO:0071014">
    <property type="term" value="C:post-mRNA release spliceosomal complex"/>
    <property type="evidence" value="ECO:0007669"/>
    <property type="project" value="TreeGrafter"/>
</dbReference>
<feature type="region of interest" description="Disordered" evidence="5">
    <location>
        <begin position="52"/>
        <end position="94"/>
    </location>
</feature>
<evidence type="ECO:0000256" key="4">
    <source>
        <dbReference type="PROSITE-ProRule" id="PRU00723"/>
    </source>
</evidence>
<dbReference type="InterPro" id="IPR036855">
    <property type="entry name" value="Znf_CCCH_sf"/>
</dbReference>
<dbReference type="InterPro" id="IPR036265">
    <property type="entry name" value="HIT-like_sf"/>
</dbReference>
<dbReference type="Pfam" id="PF04677">
    <property type="entry name" value="CwfJ_C_1"/>
    <property type="match status" value="1"/>
</dbReference>
<gene>
    <name evidence="7" type="ORF">MKW98_009150</name>
</gene>
<evidence type="ECO:0000256" key="2">
    <source>
        <dbReference type="ARBA" id="ARBA00022771"/>
    </source>
</evidence>
<dbReference type="GO" id="GO:0000398">
    <property type="term" value="P:mRNA splicing, via spliceosome"/>
    <property type="evidence" value="ECO:0007669"/>
    <property type="project" value="TreeGrafter"/>
</dbReference>
<dbReference type="EMBL" id="JAJJMB010004763">
    <property type="protein sequence ID" value="KAI3941940.1"/>
    <property type="molecule type" value="Genomic_DNA"/>
</dbReference>
<dbReference type="Gene3D" id="4.10.1000.10">
    <property type="entry name" value="Zinc finger, CCCH-type"/>
    <property type="match status" value="1"/>
</dbReference>
<dbReference type="SUPFAM" id="SSF90229">
    <property type="entry name" value="CCCH zinc finger"/>
    <property type="match status" value="1"/>
</dbReference>
<name>A0AAD4T7I9_9MAGN</name>
<evidence type="ECO:0000256" key="1">
    <source>
        <dbReference type="ARBA" id="ARBA00022723"/>
    </source>
</evidence>
<evidence type="ECO:0000256" key="5">
    <source>
        <dbReference type="SAM" id="MobiDB-lite"/>
    </source>
</evidence>
<feature type="non-terminal residue" evidence="7">
    <location>
        <position position="400"/>
    </location>
</feature>
<dbReference type="Proteomes" id="UP001202328">
    <property type="component" value="Unassembled WGS sequence"/>
</dbReference>
<dbReference type="PANTHER" id="PTHR12072">
    <property type="entry name" value="CWF19, CELL CYCLE CONTROL PROTEIN"/>
    <property type="match status" value="1"/>
</dbReference>
<dbReference type="GO" id="GO:0061632">
    <property type="term" value="F:RNA lariat debranching enzyme activator activity"/>
    <property type="evidence" value="ECO:0007669"/>
    <property type="project" value="TreeGrafter"/>
</dbReference>
<sequence>YHFAGTKGVFYSREPYSNHEAVHVTRFVGLAPVGNKDKQKFIHAISPTPASMLSADEMSNRPPNTTLSPYSTVQTTPHAKDAAKRPSNSVDEDQYWRYDVSQKRQRKGAGDGLCFKFISSGNCPRGEKCNYQHDMDAREQCRKGVCIDFIIKGKCEKGPDCSYKHSLADKDDKIVQKSQRTERSKECWFCLSSPNIEQHLIISIGESYYFALAKGPLVDDHILIIPIEHLPNTVYEDPNSEIELEKFQNALKMYFKEQGKQVVFFEWVFKHGTHANLQAIPIPLSKAALLPKLFNMAAGKLGFNFVSLKSDKSSEGRKSLREQVDRKSSFFYVELPDGKILSHPVEDNEKFPAQFGREVIAGLLDKANKADWRNCKLSKDEEIIMVDDFKRKFQMFDPTL</sequence>
<evidence type="ECO:0000259" key="6">
    <source>
        <dbReference type="PROSITE" id="PS50103"/>
    </source>
</evidence>
<evidence type="ECO:0000313" key="8">
    <source>
        <dbReference type="Proteomes" id="UP001202328"/>
    </source>
</evidence>
<dbReference type="InterPro" id="IPR006767">
    <property type="entry name" value="Cwf19-like_C_dom-2"/>
</dbReference>
<feature type="zinc finger region" description="C3H1-type" evidence="4">
    <location>
        <begin position="140"/>
        <end position="168"/>
    </location>
</feature>
<dbReference type="SUPFAM" id="SSF54197">
    <property type="entry name" value="HIT-like"/>
    <property type="match status" value="1"/>
</dbReference>
<dbReference type="Pfam" id="PF04676">
    <property type="entry name" value="CwfJ_C_2"/>
    <property type="match status" value="1"/>
</dbReference>
<dbReference type="AlphaFoldDB" id="A0AAD4T7I9"/>
<dbReference type="SMART" id="SM00356">
    <property type="entry name" value="ZnF_C3H1"/>
    <property type="match status" value="2"/>
</dbReference>
<keyword evidence="8" id="KW-1185">Reference proteome</keyword>
<keyword evidence="3 4" id="KW-0862">Zinc</keyword>
<dbReference type="InterPro" id="IPR040194">
    <property type="entry name" value="Cwf19-like"/>
</dbReference>
<evidence type="ECO:0000256" key="3">
    <source>
        <dbReference type="ARBA" id="ARBA00022833"/>
    </source>
</evidence>
<feature type="compositionally biased region" description="Polar residues" evidence="5">
    <location>
        <begin position="61"/>
        <end position="77"/>
    </location>
</feature>
<dbReference type="GO" id="GO:0008270">
    <property type="term" value="F:zinc ion binding"/>
    <property type="evidence" value="ECO:0007669"/>
    <property type="project" value="UniProtKB-KW"/>
</dbReference>
<feature type="zinc finger region" description="C3H1-type" evidence="4">
    <location>
        <begin position="113"/>
        <end position="136"/>
    </location>
</feature>